<comment type="caution">
    <text evidence="2">The sequence shown here is derived from an EMBL/GenBank/DDBJ whole genome shotgun (WGS) entry which is preliminary data.</text>
</comment>
<dbReference type="AlphaFoldDB" id="A0A9W9ZG80"/>
<dbReference type="PANTHER" id="PTHR22826">
    <property type="entry name" value="RHO GUANINE EXCHANGE FACTOR-RELATED"/>
    <property type="match status" value="1"/>
</dbReference>
<proteinExistence type="predicted"/>
<organism evidence="2 3">
    <name type="scientific">Desmophyllum pertusum</name>
    <dbReference type="NCBI Taxonomy" id="174260"/>
    <lineage>
        <taxon>Eukaryota</taxon>
        <taxon>Metazoa</taxon>
        <taxon>Cnidaria</taxon>
        <taxon>Anthozoa</taxon>
        <taxon>Hexacorallia</taxon>
        <taxon>Scleractinia</taxon>
        <taxon>Caryophylliina</taxon>
        <taxon>Caryophylliidae</taxon>
        <taxon>Desmophyllum</taxon>
    </lineage>
</organism>
<dbReference type="GO" id="GO:0005737">
    <property type="term" value="C:cytoplasm"/>
    <property type="evidence" value="ECO:0007669"/>
    <property type="project" value="TreeGrafter"/>
</dbReference>
<evidence type="ECO:0000313" key="3">
    <source>
        <dbReference type="Proteomes" id="UP001163046"/>
    </source>
</evidence>
<evidence type="ECO:0000256" key="1">
    <source>
        <dbReference type="ARBA" id="ARBA00022658"/>
    </source>
</evidence>
<dbReference type="GO" id="GO:0019898">
    <property type="term" value="C:extrinsic component of membrane"/>
    <property type="evidence" value="ECO:0007669"/>
    <property type="project" value="TreeGrafter"/>
</dbReference>
<sequence length="114" mass="13064">MIKTALTSLDGLSKFIDLGQLTSDLGGSFNYDHSKWINMRMALEKFLYEASSLLAKLEEIQDGLDREDFADTLEGLKDQIKHNQHVKKWIIKAPVEVLQEEGEKNPQYDKKPEP</sequence>
<reference evidence="2" key="1">
    <citation type="submission" date="2023-01" db="EMBL/GenBank/DDBJ databases">
        <title>Genome assembly of the deep-sea coral Lophelia pertusa.</title>
        <authorList>
            <person name="Herrera S."/>
            <person name="Cordes E."/>
        </authorList>
    </citation>
    <scope>NUCLEOTIDE SEQUENCE</scope>
    <source>
        <strain evidence="2">USNM1676648</strain>
        <tissue evidence="2">Polyp</tissue>
    </source>
</reference>
<keyword evidence="3" id="KW-1185">Reference proteome</keyword>
<evidence type="ECO:0000313" key="2">
    <source>
        <dbReference type="EMBL" id="KAJ7380434.1"/>
    </source>
</evidence>
<dbReference type="Proteomes" id="UP001163046">
    <property type="component" value="Unassembled WGS sequence"/>
</dbReference>
<dbReference type="InterPro" id="IPR051336">
    <property type="entry name" value="RhoGEF_Guanine_NuclExch_SF"/>
</dbReference>
<protein>
    <submittedName>
        <fullName evidence="2">Uncharacterized protein</fullName>
    </submittedName>
</protein>
<dbReference type="PANTHER" id="PTHR22826:SF106">
    <property type="entry name" value="TRIO, ISOFORM A"/>
    <property type="match status" value="1"/>
</dbReference>
<name>A0A9W9ZG80_9CNID</name>
<accession>A0A9W9ZG80</accession>
<gene>
    <name evidence="2" type="ORF">OS493_008892</name>
</gene>
<keyword evidence="1" id="KW-0344">Guanine-nucleotide releasing factor</keyword>
<dbReference type="EMBL" id="MU826353">
    <property type="protein sequence ID" value="KAJ7380434.1"/>
    <property type="molecule type" value="Genomic_DNA"/>
</dbReference>
<dbReference type="GO" id="GO:0005085">
    <property type="term" value="F:guanyl-nucleotide exchange factor activity"/>
    <property type="evidence" value="ECO:0007669"/>
    <property type="project" value="UniProtKB-KW"/>
</dbReference>
<dbReference type="OrthoDB" id="10256089at2759"/>